<keyword evidence="1" id="KW-1185">Reference proteome</keyword>
<evidence type="ECO:0000313" key="2">
    <source>
        <dbReference type="WBParaSite" id="ACRNAN_scaffold2574.g22533.t1"/>
    </source>
</evidence>
<reference evidence="2" key="1">
    <citation type="submission" date="2022-11" db="UniProtKB">
        <authorList>
            <consortium name="WormBaseParasite"/>
        </authorList>
    </citation>
    <scope>IDENTIFICATION</scope>
</reference>
<name>A0A914DFW7_9BILA</name>
<organism evidence="1 2">
    <name type="scientific">Acrobeloides nanus</name>
    <dbReference type="NCBI Taxonomy" id="290746"/>
    <lineage>
        <taxon>Eukaryota</taxon>
        <taxon>Metazoa</taxon>
        <taxon>Ecdysozoa</taxon>
        <taxon>Nematoda</taxon>
        <taxon>Chromadorea</taxon>
        <taxon>Rhabditida</taxon>
        <taxon>Tylenchina</taxon>
        <taxon>Cephalobomorpha</taxon>
        <taxon>Cephaloboidea</taxon>
        <taxon>Cephalobidae</taxon>
        <taxon>Acrobeloides</taxon>
    </lineage>
</organism>
<proteinExistence type="predicted"/>
<protein>
    <submittedName>
        <fullName evidence="2">Uncharacterized protein</fullName>
    </submittedName>
</protein>
<accession>A0A914DFW7</accession>
<sequence>MGHHRVYGGPRGPTGDHSCKTPWFPEDCAPLRHVDVLHEFTGCLQEIYEVHGGPMDPTGPYSTSQKCSHIAKFLYPAPLDEGFTP</sequence>
<evidence type="ECO:0000313" key="1">
    <source>
        <dbReference type="Proteomes" id="UP000887540"/>
    </source>
</evidence>
<dbReference type="AlphaFoldDB" id="A0A914DFW7"/>
<dbReference type="Proteomes" id="UP000887540">
    <property type="component" value="Unplaced"/>
</dbReference>
<dbReference type="WBParaSite" id="ACRNAN_scaffold2574.g22533.t1">
    <property type="protein sequence ID" value="ACRNAN_scaffold2574.g22533.t1"/>
    <property type="gene ID" value="ACRNAN_scaffold2574.g22533"/>
</dbReference>